<sequence>MTLYPAVFNLCTSYASSYVTPPIVKTITSCGGLLITQICDIKKILSSTLSHILEYSRHEESFSTTSFNLLKESSSTAIRMPFISQCIQQNKSQCIIVCAGTLDPRYRIVGRNFNANKILIIPSTDRLSADGIHCALHRIMADVFDLEDIHPLDESGQIQHHARSPGRMHPRHLAFQRNQLHHSNHLMHEPCSSSGLQHQLPPQFTNLHQQHQQQNQSNNHPQSHQLSSMQSLPPHLQQFAPRNSPQEEMMDVQHGLPIIKIYRLSKVLRTLGKSLNCGGKSHNRNREILRTPVFFAFSKCCLICLFPMISKSNFDCFDLEISFVRQHVTLRIGLFTFKFPFGLKSNCLVFLKI</sequence>
<organism evidence="3">
    <name type="scientific">Culicoides sonorensis</name>
    <name type="common">Biting midge</name>
    <dbReference type="NCBI Taxonomy" id="179676"/>
    <lineage>
        <taxon>Eukaryota</taxon>
        <taxon>Metazoa</taxon>
        <taxon>Ecdysozoa</taxon>
        <taxon>Arthropoda</taxon>
        <taxon>Hexapoda</taxon>
        <taxon>Insecta</taxon>
        <taxon>Pterygota</taxon>
        <taxon>Neoptera</taxon>
        <taxon>Endopterygota</taxon>
        <taxon>Diptera</taxon>
        <taxon>Nematocera</taxon>
        <taxon>Chironomoidea</taxon>
        <taxon>Ceratopogonidae</taxon>
        <taxon>Ceratopogoninae</taxon>
        <taxon>Culicoides</taxon>
        <taxon>Monoculicoides</taxon>
    </lineage>
</organism>
<dbReference type="AlphaFoldDB" id="A0A336M8Z9"/>
<evidence type="ECO:0000313" key="3">
    <source>
        <dbReference type="EMBL" id="SSX26746.1"/>
    </source>
</evidence>
<dbReference type="EMBL" id="UFQS01000718">
    <property type="protein sequence ID" value="SSX06393.1"/>
    <property type="molecule type" value="Genomic_DNA"/>
</dbReference>
<evidence type="ECO:0000256" key="1">
    <source>
        <dbReference type="SAM" id="MobiDB-lite"/>
    </source>
</evidence>
<accession>A0A336M8Z9</accession>
<evidence type="ECO:0000313" key="2">
    <source>
        <dbReference type="EMBL" id="SSX06393.1"/>
    </source>
</evidence>
<reference evidence="2" key="1">
    <citation type="submission" date="2018-04" db="EMBL/GenBank/DDBJ databases">
        <authorList>
            <person name="Go L.Y."/>
            <person name="Mitchell J.A."/>
        </authorList>
    </citation>
    <scope>NUCLEOTIDE SEQUENCE</scope>
    <source>
        <tissue evidence="2">Whole organism</tissue>
    </source>
</reference>
<feature type="compositionally biased region" description="Low complexity" evidence="1">
    <location>
        <begin position="207"/>
        <end position="228"/>
    </location>
</feature>
<dbReference type="EMBL" id="UFQT01000718">
    <property type="protein sequence ID" value="SSX26746.1"/>
    <property type="molecule type" value="Genomic_DNA"/>
</dbReference>
<proteinExistence type="predicted"/>
<dbReference type="VEuPathDB" id="VectorBase:CSON013813"/>
<protein>
    <submittedName>
        <fullName evidence="3">CSON013813 protein</fullName>
    </submittedName>
</protein>
<reference evidence="3" key="2">
    <citation type="submission" date="2018-07" db="EMBL/GenBank/DDBJ databases">
        <authorList>
            <person name="Quirk P.G."/>
            <person name="Krulwich T.A."/>
        </authorList>
    </citation>
    <scope>NUCLEOTIDE SEQUENCE</scope>
</reference>
<feature type="region of interest" description="Disordered" evidence="1">
    <location>
        <begin position="207"/>
        <end position="230"/>
    </location>
</feature>
<gene>
    <name evidence="3" type="primary">CSON013813</name>
</gene>
<name>A0A336M8Z9_CULSO</name>